<dbReference type="EMBL" id="QWIS01000006">
    <property type="protein sequence ID" value="RMZ17218.1"/>
    <property type="molecule type" value="Genomic_DNA"/>
</dbReference>
<keyword evidence="6 8" id="KW-0408">Iron</keyword>
<keyword evidence="7" id="KW-0503">Monooxygenase</keyword>
<gene>
    <name evidence="9" type="ORF">D0860_00557</name>
</gene>
<dbReference type="Proteomes" id="UP000280598">
    <property type="component" value="Unassembled WGS sequence"/>
</dbReference>
<evidence type="ECO:0000256" key="1">
    <source>
        <dbReference type="ARBA" id="ARBA00001971"/>
    </source>
</evidence>
<evidence type="ECO:0000256" key="2">
    <source>
        <dbReference type="ARBA" id="ARBA00010617"/>
    </source>
</evidence>
<dbReference type="Pfam" id="PF00067">
    <property type="entry name" value="p450"/>
    <property type="match status" value="1"/>
</dbReference>
<dbReference type="GO" id="GO:0004497">
    <property type="term" value="F:monooxygenase activity"/>
    <property type="evidence" value="ECO:0007669"/>
    <property type="project" value="UniProtKB-KW"/>
</dbReference>
<evidence type="ECO:0000313" key="10">
    <source>
        <dbReference type="Proteomes" id="UP000280598"/>
    </source>
</evidence>
<comment type="caution">
    <text evidence="9">The sequence shown here is derived from an EMBL/GenBank/DDBJ whole genome shotgun (WGS) entry which is preliminary data.</text>
</comment>
<comment type="similarity">
    <text evidence="2">Belongs to the cytochrome P450 family.</text>
</comment>
<dbReference type="Gene3D" id="1.10.630.10">
    <property type="entry name" value="Cytochrome P450"/>
    <property type="match status" value="1"/>
</dbReference>
<dbReference type="GO" id="GO:0020037">
    <property type="term" value="F:heme binding"/>
    <property type="evidence" value="ECO:0007669"/>
    <property type="project" value="InterPro"/>
</dbReference>
<dbReference type="PRINTS" id="PR00385">
    <property type="entry name" value="P450"/>
</dbReference>
<accession>A0A3M7HVE4</accession>
<keyword evidence="5" id="KW-0560">Oxidoreductase</keyword>
<feature type="binding site" description="axial binding residue" evidence="8">
    <location>
        <position position="428"/>
    </location>
    <ligand>
        <name>heme</name>
        <dbReference type="ChEBI" id="CHEBI:30413"/>
    </ligand>
    <ligandPart>
        <name>Fe</name>
        <dbReference type="ChEBI" id="CHEBI:18248"/>
    </ligandPart>
</feature>
<evidence type="ECO:0000256" key="7">
    <source>
        <dbReference type="ARBA" id="ARBA00023033"/>
    </source>
</evidence>
<dbReference type="InterPro" id="IPR050121">
    <property type="entry name" value="Cytochrome_P450_monoxygenase"/>
</dbReference>
<comment type="cofactor">
    <cofactor evidence="1 8">
        <name>heme</name>
        <dbReference type="ChEBI" id="CHEBI:30413"/>
    </cofactor>
</comment>
<dbReference type="SUPFAM" id="SSF48264">
    <property type="entry name" value="Cytochrome P450"/>
    <property type="match status" value="1"/>
</dbReference>
<protein>
    <submittedName>
        <fullName evidence="9">Uncharacterized protein</fullName>
    </submittedName>
</protein>
<name>A0A3M7HVE4_HORWE</name>
<dbReference type="AlphaFoldDB" id="A0A3M7HVE4"/>
<dbReference type="VEuPathDB" id="FungiDB:BTJ68_10507"/>
<dbReference type="PANTHER" id="PTHR24305:SF237">
    <property type="entry name" value="CYTOCHROME P450 MONOOXYGENASE ATNE-RELATED"/>
    <property type="match status" value="1"/>
</dbReference>
<dbReference type="InterPro" id="IPR001128">
    <property type="entry name" value="Cyt_P450"/>
</dbReference>
<dbReference type="GO" id="GO:0016705">
    <property type="term" value="F:oxidoreductase activity, acting on paired donors, with incorporation or reduction of molecular oxygen"/>
    <property type="evidence" value="ECO:0007669"/>
    <property type="project" value="InterPro"/>
</dbReference>
<keyword evidence="3 8" id="KW-0349">Heme</keyword>
<reference evidence="9 10" key="1">
    <citation type="journal article" date="2018" name="BMC Genomics">
        <title>Genomic evidence for intraspecific hybridization in a clonal and extremely halotolerant yeast.</title>
        <authorList>
            <person name="Gostincar C."/>
            <person name="Stajich J.E."/>
            <person name="Zupancic J."/>
            <person name="Zalar P."/>
            <person name="Gunde-Cimerman N."/>
        </authorList>
    </citation>
    <scope>NUCLEOTIDE SEQUENCE [LARGE SCALE GENOMIC DNA]</scope>
    <source>
        <strain evidence="9 10">EXF-562</strain>
    </source>
</reference>
<dbReference type="PRINTS" id="PR00465">
    <property type="entry name" value="EP450IV"/>
</dbReference>
<dbReference type="CDD" id="cd11061">
    <property type="entry name" value="CYP67-like"/>
    <property type="match status" value="1"/>
</dbReference>
<keyword evidence="4 8" id="KW-0479">Metal-binding</keyword>
<dbReference type="InterPro" id="IPR036396">
    <property type="entry name" value="Cyt_P450_sf"/>
</dbReference>
<dbReference type="GO" id="GO:0005506">
    <property type="term" value="F:iron ion binding"/>
    <property type="evidence" value="ECO:0007669"/>
    <property type="project" value="InterPro"/>
</dbReference>
<evidence type="ECO:0000256" key="5">
    <source>
        <dbReference type="ARBA" id="ARBA00023002"/>
    </source>
</evidence>
<evidence type="ECO:0000256" key="4">
    <source>
        <dbReference type="ARBA" id="ARBA00022723"/>
    </source>
</evidence>
<feature type="non-terminal residue" evidence="9">
    <location>
        <position position="1"/>
    </location>
</feature>
<proteinExistence type="inferred from homology"/>
<evidence type="ECO:0000256" key="8">
    <source>
        <dbReference type="PIRSR" id="PIRSR602403-1"/>
    </source>
</evidence>
<evidence type="ECO:0000256" key="3">
    <source>
        <dbReference type="ARBA" id="ARBA00022617"/>
    </source>
</evidence>
<evidence type="ECO:0000313" key="9">
    <source>
        <dbReference type="EMBL" id="RMZ17218.1"/>
    </source>
</evidence>
<dbReference type="PANTHER" id="PTHR24305">
    <property type="entry name" value="CYTOCHROME P450"/>
    <property type="match status" value="1"/>
</dbReference>
<evidence type="ECO:0000256" key="6">
    <source>
        <dbReference type="ARBA" id="ARBA00023004"/>
    </source>
</evidence>
<organism evidence="9 10">
    <name type="scientific">Hortaea werneckii</name>
    <name type="common">Black yeast</name>
    <name type="synonym">Cladosporium werneckii</name>
    <dbReference type="NCBI Taxonomy" id="91943"/>
    <lineage>
        <taxon>Eukaryota</taxon>
        <taxon>Fungi</taxon>
        <taxon>Dikarya</taxon>
        <taxon>Ascomycota</taxon>
        <taxon>Pezizomycotina</taxon>
        <taxon>Dothideomycetes</taxon>
        <taxon>Dothideomycetidae</taxon>
        <taxon>Mycosphaerellales</taxon>
        <taxon>Teratosphaeriaceae</taxon>
        <taxon>Hortaea</taxon>
    </lineage>
</organism>
<sequence length="505" mass="57250">SGAICIYRLFFHPLRNYPGPWLAAVSQSYIVYHAWRGDLHLKQRAWHAKYGDLVRDGPNSIAFNSLSANQTIHAVRANTVKTPGYVAFSASRTMPNTVSAQDKGIHAWKRRMQNQMLSEPALKTVEDRVLGHVQDFVNYIDGPDDRINGAQGHGGWVQRNVSDMCKYLTYNVVTDLSYGKNPNLFHSPALRFIPQAVVPYSRMVIMGIAAPSLYMNKWDRLLFTPYMKQLYRLGGWVRETHTARLSQGKDARTDDFFHSLSGQIDPKTGKELSGKEVWLELAMLLIAGSDTTSIALNAVIYYLVHHRESLATATQEVQDRFETVDEIRTGPKLNDCRFLLSCIEEAMRLSPPVVHGPPRLVQPGGIVVDGEYFTEGTVLSTPTYTLQRNEKIYDAPNDFKPERWMGKEEDLKQARQAYQPFHVGAYSCVGWRLAMMELQTSLARLLFTYDLRLPPNAPCCKNAPRGEQCQLEMKGWMTSHVKGPQVLFKRHTTHEDNEDTNGQSI</sequence>
<dbReference type="InterPro" id="IPR002403">
    <property type="entry name" value="Cyt_P450_E_grp-IV"/>
</dbReference>